<keyword evidence="5" id="KW-0472">Membrane</keyword>
<dbReference type="InterPro" id="IPR020892">
    <property type="entry name" value="Cyclophilin-type_PPIase_CS"/>
</dbReference>
<evidence type="ECO:0000256" key="3">
    <source>
        <dbReference type="ARBA" id="ARBA00023110"/>
    </source>
</evidence>
<keyword evidence="4" id="KW-0413">Isomerase</keyword>
<dbReference type="SUPFAM" id="SSF103481">
    <property type="entry name" value="Multidrug resistance efflux transporter EmrE"/>
    <property type="match status" value="1"/>
</dbReference>
<dbReference type="GO" id="GO:0003755">
    <property type="term" value="F:peptidyl-prolyl cis-trans isomerase activity"/>
    <property type="evidence" value="ECO:0007669"/>
    <property type="project" value="UniProtKB-KW"/>
</dbReference>
<feature type="transmembrane region" description="Helical" evidence="5">
    <location>
        <begin position="388"/>
        <end position="416"/>
    </location>
</feature>
<dbReference type="EC" id="5.2.1.8" evidence="2"/>
<dbReference type="EMBL" id="JABANP010000691">
    <property type="protein sequence ID" value="KAF4679775.1"/>
    <property type="molecule type" value="Genomic_DNA"/>
</dbReference>
<dbReference type="AlphaFoldDB" id="A0A7J6N7I3"/>
<feature type="transmembrane region" description="Helical" evidence="5">
    <location>
        <begin position="428"/>
        <end position="446"/>
    </location>
</feature>
<dbReference type="Gene3D" id="2.40.100.10">
    <property type="entry name" value="Cyclophilin-like"/>
    <property type="match status" value="1"/>
</dbReference>
<dbReference type="GO" id="GO:0006457">
    <property type="term" value="P:protein folding"/>
    <property type="evidence" value="ECO:0007669"/>
    <property type="project" value="InterPro"/>
</dbReference>
<dbReference type="OrthoDB" id="407558at2759"/>
<dbReference type="Pfam" id="PF00160">
    <property type="entry name" value="Pro_isomerase"/>
    <property type="match status" value="1"/>
</dbReference>
<feature type="domain" description="PPIase cyclophilin-type" evidence="6">
    <location>
        <begin position="79"/>
        <end position="239"/>
    </location>
</feature>
<dbReference type="InterPro" id="IPR004853">
    <property type="entry name" value="Sugar_P_trans_dom"/>
</dbReference>
<feature type="transmembrane region" description="Helical" evidence="5">
    <location>
        <begin position="249"/>
        <end position="269"/>
    </location>
</feature>
<keyword evidence="5" id="KW-1133">Transmembrane helix</keyword>
<name>A0A7J6N7I3_PEROL</name>
<reference evidence="7 8" key="1">
    <citation type="submission" date="2020-04" db="EMBL/GenBank/DDBJ databases">
        <title>Perkinsus olseni comparative genomics.</title>
        <authorList>
            <person name="Bogema D.R."/>
        </authorList>
    </citation>
    <scope>NUCLEOTIDE SEQUENCE [LARGE SCALE GENOMIC DNA]</scope>
    <source>
        <strain evidence="7">00978-12</strain>
    </source>
</reference>
<evidence type="ECO:0000256" key="4">
    <source>
        <dbReference type="ARBA" id="ARBA00023235"/>
    </source>
</evidence>
<dbReference type="GO" id="GO:0016018">
    <property type="term" value="F:cyclosporin A binding"/>
    <property type="evidence" value="ECO:0007669"/>
    <property type="project" value="TreeGrafter"/>
</dbReference>
<sequence>MSSEADRTAVFIDIDIDSEISGRSAYARGVDFVSQCNLKYGLSSSDITKLGGSEVARLPELYSSDYEWSQKGPAIFKCPEDRITIELYDAKAPLAVENFKHLVKGDKGLSKQSGKRLCYVGCPFHRVVKGFVAQTGDIVTGTGAGGESSYGKKFKDDAGGLKLKHAGPGVVGMCNTGKNSNTSQFYITFKATPQLDGKHVVFGRVASGMEVVERLNDECAADDDEGKPRVPAVIADCGIALRPVRRSHILPGFVNAIWMVMVIWSSLRALRYVPVPIYVVACNARPACTAILEFLVLGKTVSMDRVVALTIIVVGYVIATMSDFAWEGDGVGYAFLYTFLVGGLSVYEHAIMCKLKKEQTPIGLNLYRLILSLPFLAVMIGVSDEASIAALPLLEGGGLLLIASSVLCLAIGVLMFELQLRASATSMQVFNTVAKFLTTMVSLVTHPADISLSAWTGYFLCVMGFLLYTFGVPRLRPRNKELLEFDRVFESKGQDGR</sequence>
<evidence type="ECO:0000256" key="5">
    <source>
        <dbReference type="SAM" id="Phobius"/>
    </source>
</evidence>
<feature type="transmembrane region" description="Helical" evidence="5">
    <location>
        <begin position="306"/>
        <end position="326"/>
    </location>
</feature>
<evidence type="ECO:0000259" key="6">
    <source>
        <dbReference type="PROSITE" id="PS50072"/>
    </source>
</evidence>
<dbReference type="InterPro" id="IPR037185">
    <property type="entry name" value="EmrE-like"/>
</dbReference>
<dbReference type="Proteomes" id="UP000541610">
    <property type="component" value="Unassembled WGS sequence"/>
</dbReference>
<dbReference type="PANTHER" id="PTHR11071:SF561">
    <property type="entry name" value="PEPTIDYL-PROLYL CIS-TRANS ISOMERASE D-RELATED"/>
    <property type="match status" value="1"/>
</dbReference>
<evidence type="ECO:0000313" key="8">
    <source>
        <dbReference type="Proteomes" id="UP000541610"/>
    </source>
</evidence>
<dbReference type="PRINTS" id="PR00153">
    <property type="entry name" value="CSAPPISMRASE"/>
</dbReference>
<feature type="transmembrane region" description="Helical" evidence="5">
    <location>
        <begin position="452"/>
        <end position="470"/>
    </location>
</feature>
<comment type="catalytic activity">
    <reaction evidence="1">
        <text>[protein]-peptidylproline (omega=180) = [protein]-peptidylproline (omega=0)</text>
        <dbReference type="Rhea" id="RHEA:16237"/>
        <dbReference type="Rhea" id="RHEA-COMP:10747"/>
        <dbReference type="Rhea" id="RHEA-COMP:10748"/>
        <dbReference type="ChEBI" id="CHEBI:83833"/>
        <dbReference type="ChEBI" id="CHEBI:83834"/>
        <dbReference type="EC" id="5.2.1.8"/>
    </reaction>
</comment>
<keyword evidence="3" id="KW-0697">Rotamase</keyword>
<dbReference type="FunFam" id="2.40.100.10:FF:000025">
    <property type="entry name" value="Peptidyl-prolyl cis-trans isomerase CYP19-2"/>
    <property type="match status" value="1"/>
</dbReference>
<dbReference type="SUPFAM" id="SSF50891">
    <property type="entry name" value="Cyclophilin-like"/>
    <property type="match status" value="1"/>
</dbReference>
<proteinExistence type="predicted"/>
<evidence type="ECO:0000313" key="7">
    <source>
        <dbReference type="EMBL" id="KAF4679775.1"/>
    </source>
</evidence>
<keyword evidence="5" id="KW-0812">Transmembrane</keyword>
<evidence type="ECO:0000256" key="2">
    <source>
        <dbReference type="ARBA" id="ARBA00013194"/>
    </source>
</evidence>
<dbReference type="GO" id="GO:0005737">
    <property type="term" value="C:cytoplasm"/>
    <property type="evidence" value="ECO:0007669"/>
    <property type="project" value="TreeGrafter"/>
</dbReference>
<accession>A0A7J6N7I3</accession>
<comment type="caution">
    <text evidence="7">The sequence shown here is derived from an EMBL/GenBank/DDBJ whole genome shotgun (WGS) entry which is preliminary data.</text>
</comment>
<dbReference type="PROSITE" id="PS00170">
    <property type="entry name" value="CSA_PPIASE_1"/>
    <property type="match status" value="1"/>
</dbReference>
<dbReference type="PANTHER" id="PTHR11071">
    <property type="entry name" value="PEPTIDYL-PROLYL CIS-TRANS ISOMERASE"/>
    <property type="match status" value="1"/>
</dbReference>
<gene>
    <name evidence="7" type="primary">UBL5_2</name>
    <name evidence="7" type="ORF">FOZ60_014547</name>
</gene>
<dbReference type="InterPro" id="IPR002130">
    <property type="entry name" value="Cyclophilin-type_PPIase_dom"/>
</dbReference>
<dbReference type="PROSITE" id="PS50072">
    <property type="entry name" value="CSA_PPIASE_2"/>
    <property type="match status" value="1"/>
</dbReference>
<evidence type="ECO:0000256" key="1">
    <source>
        <dbReference type="ARBA" id="ARBA00000971"/>
    </source>
</evidence>
<dbReference type="Pfam" id="PF03151">
    <property type="entry name" value="TPT"/>
    <property type="match status" value="1"/>
</dbReference>
<feature type="transmembrane region" description="Helical" evidence="5">
    <location>
        <begin position="362"/>
        <end position="382"/>
    </location>
</feature>
<organism evidence="7 8">
    <name type="scientific">Perkinsus olseni</name>
    <name type="common">Perkinsus atlanticus</name>
    <dbReference type="NCBI Taxonomy" id="32597"/>
    <lineage>
        <taxon>Eukaryota</taxon>
        <taxon>Sar</taxon>
        <taxon>Alveolata</taxon>
        <taxon>Perkinsozoa</taxon>
        <taxon>Perkinsea</taxon>
        <taxon>Perkinsida</taxon>
        <taxon>Perkinsidae</taxon>
        <taxon>Perkinsus</taxon>
    </lineage>
</organism>
<feature type="transmembrane region" description="Helical" evidence="5">
    <location>
        <begin position="275"/>
        <end position="297"/>
    </location>
</feature>
<protein>
    <recommendedName>
        <fullName evidence="2">peptidylprolyl isomerase</fullName>
        <ecNumber evidence="2">5.2.1.8</ecNumber>
    </recommendedName>
</protein>
<feature type="transmembrane region" description="Helical" evidence="5">
    <location>
        <begin position="332"/>
        <end position="350"/>
    </location>
</feature>
<dbReference type="InterPro" id="IPR029000">
    <property type="entry name" value="Cyclophilin-like_dom_sf"/>
</dbReference>